<reference evidence="1 2" key="2">
    <citation type="journal article" date="2022" name="Mol. Ecol. Resour.">
        <title>The genomes of chicory, endive, great burdock and yacon provide insights into Asteraceae paleo-polyploidization history and plant inulin production.</title>
        <authorList>
            <person name="Fan W."/>
            <person name="Wang S."/>
            <person name="Wang H."/>
            <person name="Wang A."/>
            <person name="Jiang F."/>
            <person name="Liu H."/>
            <person name="Zhao H."/>
            <person name="Xu D."/>
            <person name="Zhang Y."/>
        </authorList>
    </citation>
    <scope>NUCLEOTIDE SEQUENCE [LARGE SCALE GENOMIC DNA]</scope>
    <source>
        <strain evidence="2">cv. Punajuju</strain>
        <tissue evidence="1">Leaves</tissue>
    </source>
</reference>
<keyword evidence="2" id="KW-1185">Reference proteome</keyword>
<name>A0ACB8Z012_CICIN</name>
<proteinExistence type="predicted"/>
<dbReference type="EMBL" id="CM042017">
    <property type="protein sequence ID" value="KAI3689605.1"/>
    <property type="molecule type" value="Genomic_DNA"/>
</dbReference>
<reference evidence="2" key="1">
    <citation type="journal article" date="2022" name="Mol. Ecol. Resour.">
        <title>The genomes of chicory, endive, great burdock and yacon provide insights into Asteraceae palaeo-polyploidization history and plant inulin production.</title>
        <authorList>
            <person name="Fan W."/>
            <person name="Wang S."/>
            <person name="Wang H."/>
            <person name="Wang A."/>
            <person name="Jiang F."/>
            <person name="Liu H."/>
            <person name="Zhao H."/>
            <person name="Xu D."/>
            <person name="Zhang Y."/>
        </authorList>
    </citation>
    <scope>NUCLEOTIDE SEQUENCE [LARGE SCALE GENOMIC DNA]</scope>
    <source>
        <strain evidence="2">cv. Punajuju</strain>
    </source>
</reference>
<protein>
    <submittedName>
        <fullName evidence="1">Uncharacterized protein</fullName>
    </submittedName>
</protein>
<dbReference type="Proteomes" id="UP001055811">
    <property type="component" value="Linkage Group LG09"/>
</dbReference>
<accession>A0ACB8Z012</accession>
<evidence type="ECO:0000313" key="1">
    <source>
        <dbReference type="EMBL" id="KAI3689605.1"/>
    </source>
</evidence>
<comment type="caution">
    <text evidence="1">The sequence shown here is derived from an EMBL/GenBank/DDBJ whole genome shotgun (WGS) entry which is preliminary data.</text>
</comment>
<gene>
    <name evidence="1" type="ORF">L2E82_47568</name>
</gene>
<organism evidence="1 2">
    <name type="scientific">Cichorium intybus</name>
    <name type="common">Chicory</name>
    <dbReference type="NCBI Taxonomy" id="13427"/>
    <lineage>
        <taxon>Eukaryota</taxon>
        <taxon>Viridiplantae</taxon>
        <taxon>Streptophyta</taxon>
        <taxon>Embryophyta</taxon>
        <taxon>Tracheophyta</taxon>
        <taxon>Spermatophyta</taxon>
        <taxon>Magnoliopsida</taxon>
        <taxon>eudicotyledons</taxon>
        <taxon>Gunneridae</taxon>
        <taxon>Pentapetalae</taxon>
        <taxon>asterids</taxon>
        <taxon>campanulids</taxon>
        <taxon>Asterales</taxon>
        <taxon>Asteraceae</taxon>
        <taxon>Cichorioideae</taxon>
        <taxon>Cichorieae</taxon>
        <taxon>Cichoriinae</taxon>
        <taxon>Cichorium</taxon>
    </lineage>
</organism>
<evidence type="ECO:0000313" key="2">
    <source>
        <dbReference type="Proteomes" id="UP001055811"/>
    </source>
</evidence>
<sequence length="441" mass="50812">MEGLVKGLLDVAFGDDDREKKKEEDEIDERSRSTSWAQVVSGEQDDEPKYSRNNNNRRNEVVSGEEDDEPQYSRNNYNRRNEEARKEQWGSGGSNPSRRPQQVVNDYNQRRPDPQTEEENNDGWETVGKKPPRKHQQVQKENWGNFKRPASEQEYSNEVANNSQMEPSQNELNDLSQACNKLWELDYNRLTPGKDYEIDCGEGKKTYQKQDMAEGSLFTRLSQDVLRKPTISRFCSLLDNYNPHEGYKEQVTSQEKQEQAAFIEEICRTAPIKYLHNYLCKKGIVSQDYGEFKGMLTSLWFDLYGRGGTSSCSSAFEHVFVGEIKSRGEESVSGFHNWLQFYMEEAKGRVDYQGYIFPRRRGETPDSETQLLTIQFEWNGVLKSVSSTMIGVSPEFEIALYTLCFFMGGEDNHVELGPYFVNIKCYHLGNKLGSAFPVADS</sequence>